<dbReference type="InterPro" id="IPR025332">
    <property type="entry name" value="DUF4238"/>
</dbReference>
<dbReference type="Proteomes" id="UP000187465">
    <property type="component" value="Unassembled WGS sequence"/>
</dbReference>
<accession>A0A1R0XDN0</accession>
<dbReference type="RefSeq" id="WP_036689575.1">
    <property type="nucleotide sequence ID" value="NZ_MKQP01000014.1"/>
</dbReference>
<organism evidence="1 2">
    <name type="scientific">Paenibacillus odorifer</name>
    <dbReference type="NCBI Taxonomy" id="189426"/>
    <lineage>
        <taxon>Bacteria</taxon>
        <taxon>Bacillati</taxon>
        <taxon>Bacillota</taxon>
        <taxon>Bacilli</taxon>
        <taxon>Bacillales</taxon>
        <taxon>Paenibacillaceae</taxon>
        <taxon>Paenibacillus</taxon>
    </lineage>
</organism>
<evidence type="ECO:0000313" key="1">
    <source>
        <dbReference type="EMBL" id="OMD33185.1"/>
    </source>
</evidence>
<evidence type="ECO:0008006" key="3">
    <source>
        <dbReference type="Google" id="ProtNLM"/>
    </source>
</evidence>
<reference evidence="1 2" key="1">
    <citation type="submission" date="2016-10" db="EMBL/GenBank/DDBJ databases">
        <title>Paenibacillus species isolates.</title>
        <authorList>
            <person name="Beno S.M."/>
        </authorList>
    </citation>
    <scope>NUCLEOTIDE SEQUENCE [LARGE SCALE GENOMIC DNA]</scope>
    <source>
        <strain evidence="1 2">FSL H7-0604</strain>
    </source>
</reference>
<dbReference type="EMBL" id="MKQP01000014">
    <property type="protein sequence ID" value="OMD33185.1"/>
    <property type="molecule type" value="Genomic_DNA"/>
</dbReference>
<proteinExistence type="predicted"/>
<dbReference type="AlphaFoldDB" id="A0A1R0XDN0"/>
<comment type="caution">
    <text evidence="1">The sequence shown here is derived from an EMBL/GenBank/DDBJ whole genome shotgun (WGS) entry which is preliminary data.</text>
</comment>
<name>A0A1R0XDN0_9BACL</name>
<gene>
    <name evidence="1" type="ORF">BJP51_12545</name>
</gene>
<evidence type="ECO:0000313" key="2">
    <source>
        <dbReference type="Proteomes" id="UP000187465"/>
    </source>
</evidence>
<sequence>MSQEPGAKQHIIPAAHIGSFSINEEIGSKRKRPIWFRRDGMQQTKELIAEAVGVRKHIYTLNEYTEPRYVDKTWDYVEHHLSEAVTALKEHSRGPLFDGSLWATVLVPFVAQLFCRGEEYGGLLHERAPHLETLNQAIGNNGVDNINMNRLIDFQINCGLLCNAEWRLLHNQTTIPFILSDLGYAPIQAERYGYGTGRGYFIPMSKTLALVITQRLPLREPSHSPYGKKIMLLNSPLTDRNKVKFFNERIAKCAFSEAYGSTMEVLNQAWGERIIRRKEAPLGPALIQSPLADAIKIEIHWKWMDLFGIPTSTRKELYGGRKIQVVNGDFEKHSTVAIVYNEKAKTQIPYGLAYKEL</sequence>
<protein>
    <recommendedName>
        <fullName evidence="3">DUF4238 domain-containing protein</fullName>
    </recommendedName>
</protein>
<dbReference type="Pfam" id="PF14022">
    <property type="entry name" value="DUF4238"/>
    <property type="match status" value="1"/>
</dbReference>